<dbReference type="RefSeq" id="WP_346154443.1">
    <property type="nucleotide sequence ID" value="NZ_BAAATE010000034.1"/>
</dbReference>
<dbReference type="EMBL" id="BAAATE010000034">
    <property type="protein sequence ID" value="GAA2691748.1"/>
    <property type="molecule type" value="Genomic_DNA"/>
</dbReference>
<gene>
    <name evidence="1" type="ORF">GCM10010412_082230</name>
</gene>
<sequence length="117" mass="12923">MDTWYSRLQQDRVWIDHHNHRIEIAGMEPRYARNALVFLERHAEGIALAAAKTLTKVPLPSRHTSAYDDVLASASHEADAIVADPLTWLASTPLVQALADRAALQVAHKALRAHASA</sequence>
<comment type="caution">
    <text evidence="1">The sequence shown here is derived from an EMBL/GenBank/DDBJ whole genome shotgun (WGS) entry which is preliminary data.</text>
</comment>
<dbReference type="Proteomes" id="UP001501666">
    <property type="component" value="Unassembled WGS sequence"/>
</dbReference>
<organism evidence="1 2">
    <name type="scientific">Nonomuraea recticatena</name>
    <dbReference type="NCBI Taxonomy" id="46178"/>
    <lineage>
        <taxon>Bacteria</taxon>
        <taxon>Bacillati</taxon>
        <taxon>Actinomycetota</taxon>
        <taxon>Actinomycetes</taxon>
        <taxon>Streptosporangiales</taxon>
        <taxon>Streptosporangiaceae</taxon>
        <taxon>Nonomuraea</taxon>
    </lineage>
</organism>
<accession>A0ABN3T2G9</accession>
<keyword evidence="2" id="KW-1185">Reference proteome</keyword>
<evidence type="ECO:0000313" key="2">
    <source>
        <dbReference type="Proteomes" id="UP001501666"/>
    </source>
</evidence>
<evidence type="ECO:0000313" key="1">
    <source>
        <dbReference type="EMBL" id="GAA2691748.1"/>
    </source>
</evidence>
<proteinExistence type="predicted"/>
<protein>
    <submittedName>
        <fullName evidence="1">Uncharacterized protein</fullName>
    </submittedName>
</protein>
<name>A0ABN3T2G9_9ACTN</name>
<reference evidence="1 2" key="1">
    <citation type="journal article" date="2019" name="Int. J. Syst. Evol. Microbiol.">
        <title>The Global Catalogue of Microorganisms (GCM) 10K type strain sequencing project: providing services to taxonomists for standard genome sequencing and annotation.</title>
        <authorList>
            <consortium name="The Broad Institute Genomics Platform"/>
            <consortium name="The Broad Institute Genome Sequencing Center for Infectious Disease"/>
            <person name="Wu L."/>
            <person name="Ma J."/>
        </authorList>
    </citation>
    <scope>NUCLEOTIDE SEQUENCE [LARGE SCALE GENOMIC DNA]</scope>
    <source>
        <strain evidence="1 2">JCM 6835</strain>
    </source>
</reference>